<dbReference type="OrthoDB" id="27092at2"/>
<dbReference type="AlphaFoldDB" id="B2IEC3"/>
<feature type="domain" description="AB hydrolase-1" evidence="1">
    <location>
        <begin position="22"/>
        <end position="126"/>
    </location>
</feature>
<dbReference type="Gene3D" id="3.40.50.1820">
    <property type="entry name" value="alpha/beta hydrolase"/>
    <property type="match status" value="1"/>
</dbReference>
<dbReference type="GO" id="GO:0046503">
    <property type="term" value="P:glycerolipid catabolic process"/>
    <property type="evidence" value="ECO:0007669"/>
    <property type="project" value="TreeGrafter"/>
</dbReference>
<dbReference type="RefSeq" id="WP_012384878.1">
    <property type="nucleotide sequence ID" value="NC_010581.1"/>
</dbReference>
<dbReference type="KEGG" id="bid:Bind_1897"/>
<reference evidence="3" key="1">
    <citation type="submission" date="2008-03" db="EMBL/GenBank/DDBJ databases">
        <title>Complete sequence of chromosome of Beijerinckia indica subsp. indica ATCC 9039.</title>
        <authorList>
            <consortium name="US DOE Joint Genome Institute"/>
            <person name="Copeland A."/>
            <person name="Lucas S."/>
            <person name="Lapidus A."/>
            <person name="Glavina del Rio T."/>
            <person name="Dalin E."/>
            <person name="Tice H."/>
            <person name="Bruce D."/>
            <person name="Goodwin L."/>
            <person name="Pitluck S."/>
            <person name="LaButti K."/>
            <person name="Schmutz J."/>
            <person name="Larimer F."/>
            <person name="Land M."/>
            <person name="Hauser L."/>
            <person name="Kyrpides N."/>
            <person name="Mikhailova N."/>
            <person name="Dunfield P.F."/>
            <person name="Dedysh S.N."/>
            <person name="Liesack W."/>
            <person name="Saw J.H."/>
            <person name="Alam M."/>
            <person name="Chen Y."/>
            <person name="Murrell J.C."/>
            <person name="Richardson P."/>
        </authorList>
    </citation>
    <scope>NUCLEOTIDE SEQUENCE [LARGE SCALE GENOMIC DNA]</scope>
    <source>
        <strain evidence="3">ATCC 9039 / DSM 1715 / NCIMB 8712</strain>
    </source>
</reference>
<dbReference type="PANTHER" id="PTHR43433">
    <property type="entry name" value="HYDROLASE, ALPHA/BETA FOLD FAMILY PROTEIN"/>
    <property type="match status" value="1"/>
</dbReference>
<accession>B2IEC3</accession>
<dbReference type="InterPro" id="IPR029058">
    <property type="entry name" value="AB_hydrolase_fold"/>
</dbReference>
<dbReference type="PANTHER" id="PTHR43433:SF5">
    <property type="entry name" value="AB HYDROLASE-1 DOMAIN-CONTAINING PROTEIN"/>
    <property type="match status" value="1"/>
</dbReference>
<sequence length="264" mass="28506">MQLSLSDGTVLHYDIMGQGETTLVLINGLGLKGTVWRPLAASLKNRFQVVMVDNRGIGLTESAGPFTTRDMAGDIAALIAEVSPNGRAHVLGFSMGGFVAQHLAVAHPDRVDKLILVSTAISLSARSSAVIAHWCAMTRAKVDPALILRDKFLFVWEDRFFDREESITALIKIILSDASPQSTEDFCRQVAACHGHADEGLPARIRAETLVVTGPQERLLSVDDARQLAAAIPGARFELLPGGAHNAWVERLGEMTELVEAFLA</sequence>
<protein>
    <submittedName>
        <fullName evidence="2">Alpha/beta hydrolase fold</fullName>
    </submittedName>
</protein>
<reference evidence="2 3" key="2">
    <citation type="journal article" date="2010" name="J. Bacteriol.">
        <title>Complete genome sequence of Beijerinckia indica subsp. indica.</title>
        <authorList>
            <person name="Tamas I."/>
            <person name="Dedysh S.N."/>
            <person name="Liesack W."/>
            <person name="Stott M.B."/>
            <person name="Alam M."/>
            <person name="Murrell J.C."/>
            <person name="Dunfield P.F."/>
        </authorList>
    </citation>
    <scope>NUCLEOTIDE SEQUENCE [LARGE SCALE GENOMIC DNA]</scope>
    <source>
        <strain evidence="3">ATCC 9039 / DSM 1715 / NCIMB 8712</strain>
    </source>
</reference>
<dbReference type="Proteomes" id="UP000001695">
    <property type="component" value="Chromosome"/>
</dbReference>
<dbReference type="eggNOG" id="COG2267">
    <property type="taxonomic scope" value="Bacteria"/>
</dbReference>
<evidence type="ECO:0000259" key="1">
    <source>
        <dbReference type="Pfam" id="PF00561"/>
    </source>
</evidence>
<name>B2IEC3_BEII9</name>
<dbReference type="GO" id="GO:0004806">
    <property type="term" value="F:triacylglycerol lipase activity"/>
    <property type="evidence" value="ECO:0007669"/>
    <property type="project" value="TreeGrafter"/>
</dbReference>
<dbReference type="SUPFAM" id="SSF53474">
    <property type="entry name" value="alpha/beta-Hydrolases"/>
    <property type="match status" value="1"/>
</dbReference>
<keyword evidence="3" id="KW-1185">Reference proteome</keyword>
<proteinExistence type="predicted"/>
<evidence type="ECO:0000313" key="3">
    <source>
        <dbReference type="Proteomes" id="UP000001695"/>
    </source>
</evidence>
<keyword evidence="2" id="KW-0378">Hydrolase</keyword>
<gene>
    <name evidence="2" type="ordered locus">Bind_1897</name>
</gene>
<evidence type="ECO:0000313" key="2">
    <source>
        <dbReference type="EMBL" id="ACB95521.1"/>
    </source>
</evidence>
<dbReference type="STRING" id="395963.Bind_1897"/>
<organism evidence="2 3">
    <name type="scientific">Beijerinckia indica subsp. indica (strain ATCC 9039 / DSM 1715 / NCIMB 8712)</name>
    <dbReference type="NCBI Taxonomy" id="395963"/>
    <lineage>
        <taxon>Bacteria</taxon>
        <taxon>Pseudomonadati</taxon>
        <taxon>Pseudomonadota</taxon>
        <taxon>Alphaproteobacteria</taxon>
        <taxon>Hyphomicrobiales</taxon>
        <taxon>Beijerinckiaceae</taxon>
        <taxon>Beijerinckia</taxon>
    </lineage>
</organism>
<dbReference type="InterPro" id="IPR050471">
    <property type="entry name" value="AB_hydrolase"/>
</dbReference>
<dbReference type="PRINTS" id="PR00111">
    <property type="entry name" value="ABHYDROLASE"/>
</dbReference>
<dbReference type="InterPro" id="IPR000073">
    <property type="entry name" value="AB_hydrolase_1"/>
</dbReference>
<dbReference type="EMBL" id="CP001016">
    <property type="protein sequence ID" value="ACB95521.1"/>
    <property type="molecule type" value="Genomic_DNA"/>
</dbReference>
<dbReference type="HOGENOM" id="CLU_020336_50_3_5"/>
<dbReference type="Pfam" id="PF00561">
    <property type="entry name" value="Abhydrolase_1"/>
    <property type="match status" value="1"/>
</dbReference>